<gene>
    <name evidence="1" type="ORF">TRAPUB_9097</name>
</gene>
<keyword evidence="2" id="KW-1185">Reference proteome</keyword>
<sequence>MFPRADQSVRSSLLFKNKGMHAGRQHTKSQPWNLHCRLEAIWATDYNPASGFVTQPRRKPEPGTRDVMHRLNIAGGPL</sequence>
<reference evidence="1 2" key="1">
    <citation type="submission" date="2016-10" db="EMBL/GenBank/DDBJ databases">
        <title>Genome sequence of the basidiomycete white-rot fungus Trametes pubescens.</title>
        <authorList>
            <person name="Makela M.R."/>
            <person name="Granchi Z."/>
            <person name="Peng M."/>
            <person name="De Vries R.P."/>
            <person name="Grigoriev I."/>
            <person name="Riley R."/>
            <person name="Hilden K."/>
        </authorList>
    </citation>
    <scope>NUCLEOTIDE SEQUENCE [LARGE SCALE GENOMIC DNA]</scope>
    <source>
        <strain evidence="1 2">FBCC735</strain>
    </source>
</reference>
<comment type="caution">
    <text evidence="1">The sequence shown here is derived from an EMBL/GenBank/DDBJ whole genome shotgun (WGS) entry which is preliminary data.</text>
</comment>
<evidence type="ECO:0000313" key="1">
    <source>
        <dbReference type="EMBL" id="OJT14346.1"/>
    </source>
</evidence>
<dbReference type="AlphaFoldDB" id="A0A1M2W3G3"/>
<evidence type="ECO:0000313" key="2">
    <source>
        <dbReference type="Proteomes" id="UP000184267"/>
    </source>
</evidence>
<proteinExistence type="predicted"/>
<accession>A0A1M2W3G3</accession>
<name>A0A1M2W3G3_TRAPU</name>
<dbReference type="Proteomes" id="UP000184267">
    <property type="component" value="Unassembled WGS sequence"/>
</dbReference>
<dbReference type="EMBL" id="MNAD01000306">
    <property type="protein sequence ID" value="OJT14346.1"/>
    <property type="molecule type" value="Genomic_DNA"/>
</dbReference>
<organism evidence="1 2">
    <name type="scientific">Trametes pubescens</name>
    <name type="common">White-rot fungus</name>
    <dbReference type="NCBI Taxonomy" id="154538"/>
    <lineage>
        <taxon>Eukaryota</taxon>
        <taxon>Fungi</taxon>
        <taxon>Dikarya</taxon>
        <taxon>Basidiomycota</taxon>
        <taxon>Agaricomycotina</taxon>
        <taxon>Agaricomycetes</taxon>
        <taxon>Polyporales</taxon>
        <taxon>Polyporaceae</taxon>
        <taxon>Trametes</taxon>
    </lineage>
</organism>
<protein>
    <submittedName>
        <fullName evidence="1">Uncharacterized protein</fullName>
    </submittedName>
</protein>